<evidence type="ECO:0000313" key="3">
    <source>
        <dbReference type="Proteomes" id="UP000600918"/>
    </source>
</evidence>
<protein>
    <submittedName>
        <fullName evidence="2">Uncharacterized protein</fullName>
    </submittedName>
</protein>
<feature type="region of interest" description="Disordered" evidence="1">
    <location>
        <begin position="53"/>
        <end position="83"/>
    </location>
</feature>
<accession>A0A834PAV0</accession>
<dbReference type="Proteomes" id="UP000600918">
    <property type="component" value="Unassembled WGS sequence"/>
</dbReference>
<sequence length="83" mass="8396">MKIAIVVRNAGSSNSHSEAVDSQALRGIHLKSKHSRFNGETYGIAVDSAIPLRVSDSDSSGDDDGDGSTDGGGGDGGGHVRVS</sequence>
<keyword evidence="3" id="KW-1185">Reference proteome</keyword>
<evidence type="ECO:0000256" key="1">
    <source>
        <dbReference type="SAM" id="MobiDB-lite"/>
    </source>
</evidence>
<organism evidence="2 3">
    <name type="scientific">Vespula pensylvanica</name>
    <name type="common">Western yellow jacket</name>
    <name type="synonym">Wasp</name>
    <dbReference type="NCBI Taxonomy" id="30213"/>
    <lineage>
        <taxon>Eukaryota</taxon>
        <taxon>Metazoa</taxon>
        <taxon>Ecdysozoa</taxon>
        <taxon>Arthropoda</taxon>
        <taxon>Hexapoda</taxon>
        <taxon>Insecta</taxon>
        <taxon>Pterygota</taxon>
        <taxon>Neoptera</taxon>
        <taxon>Endopterygota</taxon>
        <taxon>Hymenoptera</taxon>
        <taxon>Apocrita</taxon>
        <taxon>Aculeata</taxon>
        <taxon>Vespoidea</taxon>
        <taxon>Vespidae</taxon>
        <taxon>Vespinae</taxon>
        <taxon>Vespula</taxon>
    </lineage>
</organism>
<proteinExistence type="predicted"/>
<name>A0A834PAV0_VESPE</name>
<comment type="caution">
    <text evidence="2">The sequence shown here is derived from an EMBL/GenBank/DDBJ whole genome shotgun (WGS) entry which is preliminary data.</text>
</comment>
<evidence type="ECO:0000313" key="2">
    <source>
        <dbReference type="EMBL" id="KAF7434725.1"/>
    </source>
</evidence>
<dbReference type="AlphaFoldDB" id="A0A834PAV0"/>
<dbReference type="EMBL" id="JACSDY010000002">
    <property type="protein sequence ID" value="KAF7434725.1"/>
    <property type="molecule type" value="Genomic_DNA"/>
</dbReference>
<gene>
    <name evidence="2" type="ORF">H0235_002916</name>
</gene>
<feature type="compositionally biased region" description="Gly residues" evidence="1">
    <location>
        <begin position="68"/>
        <end position="83"/>
    </location>
</feature>
<reference evidence="2" key="1">
    <citation type="journal article" date="2020" name="G3 (Bethesda)">
        <title>High-Quality Assemblies for Three Invasive Social Wasps from the &lt;i&gt;Vespula&lt;/i&gt; Genus.</title>
        <authorList>
            <person name="Harrop T.W.R."/>
            <person name="Guhlin J."/>
            <person name="McLaughlin G.M."/>
            <person name="Permina E."/>
            <person name="Stockwell P."/>
            <person name="Gilligan J."/>
            <person name="Le Lec M.F."/>
            <person name="Gruber M.A.M."/>
            <person name="Quinn O."/>
            <person name="Lovegrove M."/>
            <person name="Duncan E.J."/>
            <person name="Remnant E.J."/>
            <person name="Van Eeckhoven J."/>
            <person name="Graham B."/>
            <person name="Knapp R.A."/>
            <person name="Langford K.W."/>
            <person name="Kronenberg Z."/>
            <person name="Press M.O."/>
            <person name="Eacker S.M."/>
            <person name="Wilson-Rankin E.E."/>
            <person name="Purcell J."/>
            <person name="Lester P.J."/>
            <person name="Dearden P.K."/>
        </authorList>
    </citation>
    <scope>NUCLEOTIDE SEQUENCE</scope>
    <source>
        <strain evidence="2">Volc-1</strain>
    </source>
</reference>